<proteinExistence type="predicted"/>
<dbReference type="EMBL" id="SPHZ02000010">
    <property type="protein sequence ID" value="KAF0897555.1"/>
    <property type="molecule type" value="Genomic_DNA"/>
</dbReference>
<sequence length="80" mass="8541">MVVLTDQYRNSGLNERGPDRGQLAALATVDTELNLVMAPPPDCMSLPWPRVVTTAVAEGEEFGLVAVAKVASREGEDRGT</sequence>
<dbReference type="AlphaFoldDB" id="A0A6G1CA89"/>
<name>A0A6G1CA89_9ORYZ</name>
<keyword evidence="2" id="KW-1185">Reference proteome</keyword>
<gene>
    <name evidence="1" type="ORF">E2562_039044</name>
</gene>
<dbReference type="Proteomes" id="UP000479710">
    <property type="component" value="Unassembled WGS sequence"/>
</dbReference>
<reference evidence="1 2" key="1">
    <citation type="submission" date="2019-11" db="EMBL/GenBank/DDBJ databases">
        <title>Whole genome sequence of Oryza granulata.</title>
        <authorList>
            <person name="Li W."/>
        </authorList>
    </citation>
    <scope>NUCLEOTIDE SEQUENCE [LARGE SCALE GENOMIC DNA]</scope>
    <source>
        <strain evidence="2">cv. Menghai</strain>
        <tissue evidence="1">Leaf</tissue>
    </source>
</reference>
<evidence type="ECO:0000313" key="2">
    <source>
        <dbReference type="Proteomes" id="UP000479710"/>
    </source>
</evidence>
<evidence type="ECO:0000313" key="1">
    <source>
        <dbReference type="EMBL" id="KAF0897555.1"/>
    </source>
</evidence>
<organism evidence="1 2">
    <name type="scientific">Oryza meyeriana var. granulata</name>
    <dbReference type="NCBI Taxonomy" id="110450"/>
    <lineage>
        <taxon>Eukaryota</taxon>
        <taxon>Viridiplantae</taxon>
        <taxon>Streptophyta</taxon>
        <taxon>Embryophyta</taxon>
        <taxon>Tracheophyta</taxon>
        <taxon>Spermatophyta</taxon>
        <taxon>Magnoliopsida</taxon>
        <taxon>Liliopsida</taxon>
        <taxon>Poales</taxon>
        <taxon>Poaceae</taxon>
        <taxon>BOP clade</taxon>
        <taxon>Oryzoideae</taxon>
        <taxon>Oryzeae</taxon>
        <taxon>Oryzinae</taxon>
        <taxon>Oryza</taxon>
        <taxon>Oryza meyeriana</taxon>
    </lineage>
</organism>
<accession>A0A6G1CA89</accession>
<comment type="caution">
    <text evidence="1">The sequence shown here is derived from an EMBL/GenBank/DDBJ whole genome shotgun (WGS) entry which is preliminary data.</text>
</comment>
<protein>
    <submittedName>
        <fullName evidence="1">Uncharacterized protein</fullName>
    </submittedName>
</protein>